<keyword evidence="3" id="KW-1185">Reference proteome</keyword>
<reference evidence="1" key="1">
    <citation type="submission" date="2021-02" db="EMBL/GenBank/DDBJ databases">
        <authorList>
            <person name="Nowell W R."/>
        </authorList>
    </citation>
    <scope>NUCLEOTIDE SEQUENCE</scope>
</reference>
<protein>
    <submittedName>
        <fullName evidence="1">Uncharacterized protein</fullName>
    </submittedName>
</protein>
<feature type="non-terminal residue" evidence="1">
    <location>
        <position position="1"/>
    </location>
</feature>
<organism evidence="1 3">
    <name type="scientific">Didymodactylos carnosus</name>
    <dbReference type="NCBI Taxonomy" id="1234261"/>
    <lineage>
        <taxon>Eukaryota</taxon>
        <taxon>Metazoa</taxon>
        <taxon>Spiralia</taxon>
        <taxon>Gnathifera</taxon>
        <taxon>Rotifera</taxon>
        <taxon>Eurotatoria</taxon>
        <taxon>Bdelloidea</taxon>
        <taxon>Philodinida</taxon>
        <taxon>Philodinidae</taxon>
        <taxon>Didymodactylos</taxon>
    </lineage>
</organism>
<gene>
    <name evidence="1" type="ORF">GPM918_LOCUS40277</name>
    <name evidence="2" type="ORF">SRO942_LOCUS41207</name>
</gene>
<dbReference type="AlphaFoldDB" id="A0A815YCL0"/>
<accession>A0A815YCL0</accession>
<evidence type="ECO:0000313" key="1">
    <source>
        <dbReference type="EMBL" id="CAF1569127.1"/>
    </source>
</evidence>
<dbReference type="Proteomes" id="UP000663829">
    <property type="component" value="Unassembled WGS sequence"/>
</dbReference>
<comment type="caution">
    <text evidence="1">The sequence shown here is derived from an EMBL/GenBank/DDBJ whole genome shotgun (WGS) entry which is preliminary data.</text>
</comment>
<proteinExistence type="predicted"/>
<evidence type="ECO:0000313" key="2">
    <source>
        <dbReference type="EMBL" id="CAF4431895.1"/>
    </source>
</evidence>
<evidence type="ECO:0000313" key="3">
    <source>
        <dbReference type="Proteomes" id="UP000663829"/>
    </source>
</evidence>
<sequence length="74" mass="8348">DGILCFGKMERDRQHLVSEVSNLYRVDVCGLGAVASLAEKTHAYAREMDLNTTHERGKRTLVSLLYSNCLQYIS</sequence>
<dbReference type="EMBL" id="CAJNOQ010029506">
    <property type="protein sequence ID" value="CAF1569127.1"/>
    <property type="molecule type" value="Genomic_DNA"/>
</dbReference>
<dbReference type="Proteomes" id="UP000681722">
    <property type="component" value="Unassembled WGS sequence"/>
</dbReference>
<name>A0A815YCL0_9BILA</name>
<dbReference type="EMBL" id="CAJOBC010095316">
    <property type="protein sequence ID" value="CAF4431895.1"/>
    <property type="molecule type" value="Genomic_DNA"/>
</dbReference>